<comment type="similarity">
    <text evidence="5">Belongs to the Deltex family.</text>
</comment>
<reference evidence="8 9" key="1">
    <citation type="journal article" date="2021" name="Sci. Rep.">
        <title>Chromosome anchoring in Senegalese sole (Solea senegalensis) reveals sex-associated markers and genome rearrangements in flatfish.</title>
        <authorList>
            <person name="Guerrero-Cozar I."/>
            <person name="Gomez-Garrido J."/>
            <person name="Berbel C."/>
            <person name="Martinez-Blanch J.F."/>
            <person name="Alioto T."/>
            <person name="Claros M.G."/>
            <person name="Gagnaire P.A."/>
            <person name="Manchado M."/>
        </authorList>
    </citation>
    <scope>NUCLEOTIDE SEQUENCE [LARGE SCALE GENOMIC DNA]</scope>
    <source>
        <strain evidence="8">Sse05_10M</strain>
    </source>
</reference>
<feature type="domain" description="RING-type" evidence="7">
    <location>
        <begin position="254"/>
        <end position="293"/>
    </location>
</feature>
<dbReference type="InterPro" id="IPR017907">
    <property type="entry name" value="Znf_RING_CS"/>
</dbReference>
<keyword evidence="1 5" id="KW-0479">Metal-binding</keyword>
<dbReference type="GO" id="GO:0061630">
    <property type="term" value="F:ubiquitin protein ligase activity"/>
    <property type="evidence" value="ECO:0007669"/>
    <property type="project" value="UniProtKB-UniRule"/>
</dbReference>
<keyword evidence="6" id="KW-0812">Transmembrane</keyword>
<comment type="subcellular location">
    <subcellularLocation>
        <location evidence="5">Cytoplasm</location>
    </subcellularLocation>
</comment>
<protein>
    <recommendedName>
        <fullName evidence="5">E3 ubiquitin-protein ligase</fullName>
        <ecNumber evidence="5">2.3.2.27</ecNumber>
    </recommendedName>
</protein>
<dbReference type="CDD" id="cd09633">
    <property type="entry name" value="Deltex_C"/>
    <property type="match status" value="1"/>
</dbReference>
<organism evidence="8 9">
    <name type="scientific">Solea senegalensis</name>
    <name type="common">Senegalese sole</name>
    <dbReference type="NCBI Taxonomy" id="28829"/>
    <lineage>
        <taxon>Eukaryota</taxon>
        <taxon>Metazoa</taxon>
        <taxon>Chordata</taxon>
        <taxon>Craniata</taxon>
        <taxon>Vertebrata</taxon>
        <taxon>Euteleostomi</taxon>
        <taxon>Actinopterygii</taxon>
        <taxon>Neopterygii</taxon>
        <taxon>Teleostei</taxon>
        <taxon>Neoteleostei</taxon>
        <taxon>Acanthomorphata</taxon>
        <taxon>Carangaria</taxon>
        <taxon>Pleuronectiformes</taxon>
        <taxon>Pleuronectoidei</taxon>
        <taxon>Soleidae</taxon>
        <taxon>Solea</taxon>
    </lineage>
</organism>
<dbReference type="InterPro" id="IPR039398">
    <property type="entry name" value="Deltex_fam"/>
</dbReference>
<dbReference type="EC" id="2.3.2.27" evidence="5"/>
<dbReference type="PROSITE" id="PS00518">
    <property type="entry name" value="ZF_RING_1"/>
    <property type="match status" value="1"/>
</dbReference>
<name>A0AAV6QKG0_SOLSE</name>
<keyword evidence="6" id="KW-1133">Transmembrane helix</keyword>
<dbReference type="Pfam" id="PF18102">
    <property type="entry name" value="DTC"/>
    <property type="match status" value="1"/>
</dbReference>
<dbReference type="GO" id="GO:0007219">
    <property type="term" value="P:Notch signaling pathway"/>
    <property type="evidence" value="ECO:0007669"/>
    <property type="project" value="InterPro"/>
</dbReference>
<dbReference type="AlphaFoldDB" id="A0AAV6QKG0"/>
<dbReference type="InterPro" id="IPR001841">
    <property type="entry name" value="Znf_RING"/>
</dbReference>
<dbReference type="SMART" id="SM00184">
    <property type="entry name" value="RING"/>
    <property type="match status" value="1"/>
</dbReference>
<evidence type="ECO:0000256" key="1">
    <source>
        <dbReference type="ARBA" id="ARBA00022723"/>
    </source>
</evidence>
<dbReference type="Pfam" id="PF13639">
    <property type="entry name" value="zf-RING_2"/>
    <property type="match status" value="1"/>
</dbReference>
<evidence type="ECO:0000256" key="5">
    <source>
        <dbReference type="RuleBase" id="RU367105"/>
    </source>
</evidence>
<evidence type="ECO:0000313" key="9">
    <source>
        <dbReference type="Proteomes" id="UP000693946"/>
    </source>
</evidence>
<dbReference type="GO" id="GO:0016567">
    <property type="term" value="P:protein ubiquitination"/>
    <property type="evidence" value="ECO:0007669"/>
    <property type="project" value="UniProtKB-UniRule"/>
</dbReference>
<keyword evidence="2 4" id="KW-0863">Zinc-finger</keyword>
<evidence type="ECO:0000256" key="3">
    <source>
        <dbReference type="ARBA" id="ARBA00022833"/>
    </source>
</evidence>
<dbReference type="PANTHER" id="PTHR12622">
    <property type="entry name" value="DELTEX-RELATED"/>
    <property type="match status" value="1"/>
</dbReference>
<evidence type="ECO:0000256" key="4">
    <source>
        <dbReference type="PROSITE-ProRule" id="PRU00175"/>
    </source>
</evidence>
<keyword evidence="6" id="KW-0472">Membrane</keyword>
<evidence type="ECO:0000256" key="6">
    <source>
        <dbReference type="SAM" id="Phobius"/>
    </source>
</evidence>
<comment type="caution">
    <text evidence="8">The sequence shown here is derived from an EMBL/GenBank/DDBJ whole genome shotgun (WGS) entry which is preliminary data.</text>
</comment>
<keyword evidence="9" id="KW-1185">Reference proteome</keyword>
<comment type="pathway">
    <text evidence="5">Protein modification; protein ubiquitination.</text>
</comment>
<dbReference type="InterPro" id="IPR039396">
    <property type="entry name" value="Deltex_C"/>
</dbReference>
<dbReference type="EMBL" id="JAGKHQ010000017">
    <property type="protein sequence ID" value="KAG7490896.1"/>
    <property type="molecule type" value="Genomic_DNA"/>
</dbReference>
<proteinExistence type="inferred from homology"/>
<comment type="catalytic activity">
    <reaction evidence="5">
        <text>S-ubiquitinyl-[E2 ubiquitin-conjugating enzyme]-L-cysteine + [acceptor protein]-L-lysine = [E2 ubiquitin-conjugating enzyme]-L-cysteine + N(6)-ubiquitinyl-[acceptor protein]-L-lysine.</text>
        <dbReference type="EC" id="2.3.2.27"/>
    </reaction>
</comment>
<accession>A0AAV6QKG0</accession>
<keyword evidence="5" id="KW-0808">Transferase</keyword>
<feature type="transmembrane region" description="Helical" evidence="6">
    <location>
        <begin position="7"/>
        <end position="29"/>
    </location>
</feature>
<evidence type="ECO:0000313" key="8">
    <source>
        <dbReference type="EMBL" id="KAG7490896.1"/>
    </source>
</evidence>
<sequence length="436" mass="49795">MYIYVYVYIYMCVCVYSNSIITFVVVLLFQCIKNLVATINEADYRDSVKLKRILQHYPSKKEGFCYSVRGDFKVLDQLSEDLLAVERHFTPDTRQCDRRASAPVRRVDAPAFVMEYIQQRRAGELDRITGDRFIIEAQPQQRSHPHSTVQVTIRPRPFSTTSPAHADHVRQRFITLYQRTAADLQLATLCVSERELQELQRTFPQLLFKPSHKHEVTVIGPFVYVARLQEILSTHETPEPSRRAAREGPEDESCPICMETIKRGEKETLPCKHCFCRDCLQRAFHYKPVCPTCGRVYGTLTGTQPEGGRMTHTTISSSSLPGYDKYGTIIIQYRIPAGIQTAEHPNCGQPYDGVTRTAYLPDSSEGRRILTLLKRAFDQRLIFTVGRSTTSGRNNALTWNDIHHKTSTCGGPTRYGYPDPDYLSRVADELRAKGIE</sequence>
<evidence type="ECO:0000259" key="7">
    <source>
        <dbReference type="PROSITE" id="PS50089"/>
    </source>
</evidence>
<keyword evidence="5" id="KW-0963">Cytoplasm</keyword>
<evidence type="ECO:0000256" key="2">
    <source>
        <dbReference type="ARBA" id="ARBA00022771"/>
    </source>
</evidence>
<dbReference type="PROSITE" id="PS50089">
    <property type="entry name" value="ZF_RING_2"/>
    <property type="match status" value="1"/>
</dbReference>
<dbReference type="Proteomes" id="UP000693946">
    <property type="component" value="Linkage Group LG5"/>
</dbReference>
<keyword evidence="3 5" id="KW-0862">Zinc</keyword>
<gene>
    <name evidence="8" type="ORF">JOB18_044113</name>
</gene>
<dbReference type="GO" id="GO:0005737">
    <property type="term" value="C:cytoplasm"/>
    <property type="evidence" value="ECO:0007669"/>
    <property type="project" value="UniProtKB-SubCell"/>
</dbReference>
<dbReference type="GO" id="GO:0008270">
    <property type="term" value="F:zinc ion binding"/>
    <property type="evidence" value="ECO:0007669"/>
    <property type="project" value="UniProtKB-KW"/>
</dbReference>